<dbReference type="InterPro" id="IPR050429">
    <property type="entry name" value="PTS_Glucose_EIICBA"/>
</dbReference>
<evidence type="ECO:0000313" key="12">
    <source>
        <dbReference type="EMBL" id="MFC7386858.1"/>
    </source>
</evidence>
<feature type="compositionally biased region" description="Low complexity" evidence="9">
    <location>
        <begin position="24"/>
        <end position="35"/>
    </location>
</feature>
<feature type="domain" description="PTS EIIC type-1" evidence="11">
    <location>
        <begin position="39"/>
        <end position="447"/>
    </location>
</feature>
<accession>A0ABW2PGN0</accession>
<evidence type="ECO:0000256" key="9">
    <source>
        <dbReference type="SAM" id="MobiDB-lite"/>
    </source>
</evidence>
<proteinExistence type="predicted"/>
<dbReference type="Proteomes" id="UP001596496">
    <property type="component" value="Unassembled WGS sequence"/>
</dbReference>
<comment type="subcellular location">
    <subcellularLocation>
        <location evidence="1">Cell membrane</location>
        <topology evidence="1">Multi-pass membrane protein</topology>
    </subcellularLocation>
</comment>
<dbReference type="RefSeq" id="WP_380830574.1">
    <property type="nucleotide sequence ID" value="NZ_JBHTCG010000031.1"/>
</dbReference>
<evidence type="ECO:0000256" key="6">
    <source>
        <dbReference type="ARBA" id="ARBA00022692"/>
    </source>
</evidence>
<evidence type="ECO:0000313" key="13">
    <source>
        <dbReference type="Proteomes" id="UP001596496"/>
    </source>
</evidence>
<feature type="compositionally biased region" description="Low complexity" evidence="9">
    <location>
        <begin position="464"/>
        <end position="496"/>
    </location>
</feature>
<dbReference type="Pfam" id="PF02378">
    <property type="entry name" value="PTS_EIIC"/>
    <property type="match status" value="1"/>
</dbReference>
<evidence type="ECO:0000256" key="3">
    <source>
        <dbReference type="ARBA" id="ARBA00022475"/>
    </source>
</evidence>
<dbReference type="EMBL" id="JBHTCG010000031">
    <property type="protein sequence ID" value="MFC7386858.1"/>
    <property type="molecule type" value="Genomic_DNA"/>
</dbReference>
<dbReference type="InterPro" id="IPR003352">
    <property type="entry name" value="PTS_EIIC"/>
</dbReference>
<evidence type="ECO:0000256" key="5">
    <source>
        <dbReference type="ARBA" id="ARBA00022683"/>
    </source>
</evidence>
<feature type="transmembrane region" description="Helical" evidence="10">
    <location>
        <begin position="210"/>
        <end position="230"/>
    </location>
</feature>
<keyword evidence="3" id="KW-1003">Cell membrane</keyword>
<dbReference type="PROSITE" id="PS51103">
    <property type="entry name" value="PTS_EIIC_TYPE_1"/>
    <property type="match status" value="1"/>
</dbReference>
<keyword evidence="13" id="KW-1185">Reference proteome</keyword>
<protein>
    <submittedName>
        <fullName evidence="12">PTS transporter subunit EIIC</fullName>
    </submittedName>
</protein>
<evidence type="ECO:0000256" key="4">
    <source>
        <dbReference type="ARBA" id="ARBA00022597"/>
    </source>
</evidence>
<evidence type="ECO:0000256" key="2">
    <source>
        <dbReference type="ARBA" id="ARBA00022448"/>
    </source>
</evidence>
<reference evidence="13" key="1">
    <citation type="journal article" date="2019" name="Int. J. Syst. Evol. Microbiol.">
        <title>The Global Catalogue of Microorganisms (GCM) 10K type strain sequencing project: providing services to taxonomists for standard genome sequencing and annotation.</title>
        <authorList>
            <consortium name="The Broad Institute Genomics Platform"/>
            <consortium name="The Broad Institute Genome Sequencing Center for Infectious Disease"/>
            <person name="Wu L."/>
            <person name="Ma J."/>
        </authorList>
    </citation>
    <scope>NUCLEOTIDE SEQUENCE [LARGE SCALE GENOMIC DNA]</scope>
    <source>
        <strain evidence="13">CECT 7649</strain>
    </source>
</reference>
<feature type="region of interest" description="Disordered" evidence="9">
    <location>
        <begin position="446"/>
        <end position="522"/>
    </location>
</feature>
<feature type="transmembrane region" description="Helical" evidence="10">
    <location>
        <begin position="412"/>
        <end position="435"/>
    </location>
</feature>
<keyword evidence="7 10" id="KW-1133">Transmembrane helix</keyword>
<dbReference type="PANTHER" id="PTHR30009">
    <property type="entry name" value="CYTOCHROME C-TYPE SYNTHESIS PROTEIN AND PTS TRANSMEMBRANE COMPONENT"/>
    <property type="match status" value="1"/>
</dbReference>
<organism evidence="12 13">
    <name type="scientific">Sphaerisporangium rhizosphaerae</name>
    <dbReference type="NCBI Taxonomy" id="2269375"/>
    <lineage>
        <taxon>Bacteria</taxon>
        <taxon>Bacillati</taxon>
        <taxon>Actinomycetota</taxon>
        <taxon>Actinomycetes</taxon>
        <taxon>Streptosporangiales</taxon>
        <taxon>Streptosporangiaceae</taxon>
        <taxon>Sphaerisporangium</taxon>
    </lineage>
</organism>
<comment type="caution">
    <text evidence="12">The sequence shown here is derived from an EMBL/GenBank/DDBJ whole genome shotgun (WGS) entry which is preliminary data.</text>
</comment>
<gene>
    <name evidence="12" type="ORF">ACFQSB_31930</name>
</gene>
<evidence type="ECO:0000256" key="7">
    <source>
        <dbReference type="ARBA" id="ARBA00022989"/>
    </source>
</evidence>
<dbReference type="PANTHER" id="PTHR30009:SF4">
    <property type="entry name" value="PTS SYSTEM N-ACETYLGLUCOSAMINE-SPECIFIC EIICBA COMPONENT"/>
    <property type="match status" value="1"/>
</dbReference>
<dbReference type="InterPro" id="IPR013013">
    <property type="entry name" value="PTS_EIIC_1"/>
</dbReference>
<feature type="transmembrane region" description="Helical" evidence="10">
    <location>
        <begin position="360"/>
        <end position="383"/>
    </location>
</feature>
<feature type="transmembrane region" description="Helical" evidence="10">
    <location>
        <begin position="337"/>
        <end position="354"/>
    </location>
</feature>
<keyword evidence="4" id="KW-0762">Sugar transport</keyword>
<keyword evidence="2" id="KW-0813">Transport</keyword>
<keyword evidence="8 10" id="KW-0472">Membrane</keyword>
<keyword evidence="5" id="KW-0598">Phosphotransferase system</keyword>
<feature type="transmembrane region" description="Helical" evidence="10">
    <location>
        <begin position="306"/>
        <end position="325"/>
    </location>
</feature>
<evidence type="ECO:0000256" key="1">
    <source>
        <dbReference type="ARBA" id="ARBA00004651"/>
    </source>
</evidence>
<feature type="region of interest" description="Disordered" evidence="9">
    <location>
        <begin position="1"/>
        <end position="35"/>
    </location>
</feature>
<name>A0ABW2PGN0_9ACTN</name>
<sequence>MGPTSADATPPVPDTSRAPVPDTSRAPAPDASRAPSRRSAVMAVLSRIGRSLMLPIAALPAAGLLLRLGQDDLLGRTDNAVLDKIAEVVGGAGDVLFDNLPLLFAIGVAVGFARRSDGSTALAALVGYLVFDRVSRLLFFDASGFAVHDRVTQTVVQADGRAVETIDLAAGNPTGVLGGIVIGITAALLYQRYHRIKLPTWLAFFGGRRFVPIVTAFAALLLGVVFGLVWQPVGQGMTAFGQWLVDHSTAGAGIYGVANRLLIPLGLHHFLNSIVWFQVPDCTVAGKQFAGDLTCYLQGNPGSGEFMAGFFPVIMFGLPAAAIAIWRAAPPHRRRSVGGIMISAALVAFVTGITEPIEFAFIFVAPLLFVIHALLTGLSMALVAAMDGHLGFTFSAGAIDAALNATKSNTDGFWKIMLLGVVYAVVYYTVFAFLIRRLNIMTPGREPEPDLDAGEVTGPPGGRAPDSVAPDPVVPPSSGRVSSAAPASSGPVSSRVLDGPVSGRVLDGGVSDDGRASGGTAE</sequence>
<evidence type="ECO:0000256" key="8">
    <source>
        <dbReference type="ARBA" id="ARBA00023136"/>
    </source>
</evidence>
<evidence type="ECO:0000256" key="10">
    <source>
        <dbReference type="SAM" id="Phobius"/>
    </source>
</evidence>
<feature type="transmembrane region" description="Helical" evidence="10">
    <location>
        <begin position="170"/>
        <end position="190"/>
    </location>
</feature>
<evidence type="ECO:0000259" key="11">
    <source>
        <dbReference type="PROSITE" id="PS51103"/>
    </source>
</evidence>
<keyword evidence="6 10" id="KW-0812">Transmembrane</keyword>